<keyword evidence="8" id="KW-1185">Reference proteome</keyword>
<keyword evidence="3" id="KW-0677">Repeat</keyword>
<dbReference type="AlphaFoldDB" id="A0A9P5YK13"/>
<comment type="subcellular location">
    <subcellularLocation>
        <location evidence="1">Cytoplasm</location>
    </subcellularLocation>
</comment>
<dbReference type="PROSITE" id="PS50005">
    <property type="entry name" value="TPR"/>
    <property type="match status" value="2"/>
</dbReference>
<evidence type="ECO:0000256" key="6">
    <source>
        <dbReference type="PROSITE-ProRule" id="PRU00339"/>
    </source>
</evidence>
<reference evidence="7" key="1">
    <citation type="submission" date="2020-11" db="EMBL/GenBank/DDBJ databases">
        <authorList>
            <consortium name="DOE Joint Genome Institute"/>
            <person name="Ahrendt S."/>
            <person name="Riley R."/>
            <person name="Andreopoulos W."/>
            <person name="Labutti K."/>
            <person name="Pangilinan J."/>
            <person name="Ruiz-Duenas F.J."/>
            <person name="Barrasa J.M."/>
            <person name="Sanchez-Garcia M."/>
            <person name="Camarero S."/>
            <person name="Miyauchi S."/>
            <person name="Serrano A."/>
            <person name="Linde D."/>
            <person name="Babiker R."/>
            <person name="Drula E."/>
            <person name="Ayuso-Fernandez I."/>
            <person name="Pacheco R."/>
            <person name="Padilla G."/>
            <person name="Ferreira P."/>
            <person name="Barriuso J."/>
            <person name="Kellner H."/>
            <person name="Castanera R."/>
            <person name="Alfaro M."/>
            <person name="Ramirez L."/>
            <person name="Pisabarro A.G."/>
            <person name="Kuo A."/>
            <person name="Tritt A."/>
            <person name="Lipzen A."/>
            <person name="He G."/>
            <person name="Yan M."/>
            <person name="Ng V."/>
            <person name="Cullen D."/>
            <person name="Martin F."/>
            <person name="Rosso M.-N."/>
            <person name="Henrissat B."/>
            <person name="Hibbett D."/>
            <person name="Martinez A.T."/>
            <person name="Grigoriev I.V."/>
        </authorList>
    </citation>
    <scope>NUCLEOTIDE SEQUENCE</scope>
    <source>
        <strain evidence="7">CIRM-BRFM 674</strain>
    </source>
</reference>
<sequence>RTHISHGNPIKAKEFANQALEFSKKANYATGEGNALRKLGQIYLGIDRIIDACQALEKAISIFKHQKNLTGQLAVVGYLGLGGVYIQLDQLSAAETLLEPYSQMDLDTIHSAYVLTILGWLYICGDHLDKAEHHLNAALHLIQKFKHQFGQANVLAHLGIMYLKSGRFDKAEQAIKSVLNLGTWSNVEMRRLWVLGDLYIIKEQFDDAPTALNSAMNYAKKSSCTYQQGNIARSLGTLHIKCGATDLAIENFHNALELHRKAQWISEQATDLKRLGEVYEMLGRTEEAAAAFKEAEELMESVRKARQLSE</sequence>
<organism evidence="7 8">
    <name type="scientific">Pholiota conissans</name>
    <dbReference type="NCBI Taxonomy" id="109636"/>
    <lineage>
        <taxon>Eukaryota</taxon>
        <taxon>Fungi</taxon>
        <taxon>Dikarya</taxon>
        <taxon>Basidiomycota</taxon>
        <taxon>Agaricomycotina</taxon>
        <taxon>Agaricomycetes</taxon>
        <taxon>Agaricomycetidae</taxon>
        <taxon>Agaricales</taxon>
        <taxon>Agaricineae</taxon>
        <taxon>Strophariaceae</taxon>
        <taxon>Pholiota</taxon>
    </lineage>
</organism>
<proteinExistence type="predicted"/>
<evidence type="ECO:0000256" key="2">
    <source>
        <dbReference type="ARBA" id="ARBA00022490"/>
    </source>
</evidence>
<keyword evidence="4 6" id="KW-0802">TPR repeat</keyword>
<feature type="non-terminal residue" evidence="7">
    <location>
        <position position="1"/>
    </location>
</feature>
<dbReference type="Proteomes" id="UP000807469">
    <property type="component" value="Unassembled WGS sequence"/>
</dbReference>
<dbReference type="Pfam" id="PF13176">
    <property type="entry name" value="TPR_7"/>
    <property type="match status" value="1"/>
</dbReference>
<dbReference type="GO" id="GO:0005737">
    <property type="term" value="C:cytoplasm"/>
    <property type="evidence" value="ECO:0007669"/>
    <property type="project" value="UniProtKB-SubCell"/>
</dbReference>
<evidence type="ECO:0000256" key="5">
    <source>
        <dbReference type="ARBA" id="ARBA00040665"/>
    </source>
</evidence>
<dbReference type="InterPro" id="IPR019734">
    <property type="entry name" value="TPR_rpt"/>
</dbReference>
<dbReference type="PANTHER" id="PTHR46630:SF1">
    <property type="entry name" value="TETRATRICOPEPTIDE REPEAT PROTEIN 29"/>
    <property type="match status" value="1"/>
</dbReference>
<accession>A0A9P5YK13</accession>
<gene>
    <name evidence="7" type="ORF">BDN70DRAFT_946272</name>
</gene>
<name>A0A9P5YK13_9AGAR</name>
<dbReference type="SUPFAM" id="SSF48452">
    <property type="entry name" value="TPR-like"/>
    <property type="match status" value="2"/>
</dbReference>
<evidence type="ECO:0000313" key="7">
    <source>
        <dbReference type="EMBL" id="KAF9470055.1"/>
    </source>
</evidence>
<feature type="repeat" description="TPR" evidence="6">
    <location>
        <begin position="269"/>
        <end position="302"/>
    </location>
</feature>
<dbReference type="SMART" id="SM00028">
    <property type="entry name" value="TPR"/>
    <property type="match status" value="5"/>
</dbReference>
<evidence type="ECO:0000256" key="1">
    <source>
        <dbReference type="ARBA" id="ARBA00004496"/>
    </source>
</evidence>
<protein>
    <recommendedName>
        <fullName evidence="5">Tetratricopeptide repeat protein 29</fullName>
    </recommendedName>
</protein>
<dbReference type="OrthoDB" id="431454at2759"/>
<evidence type="ECO:0000256" key="4">
    <source>
        <dbReference type="ARBA" id="ARBA00022803"/>
    </source>
</evidence>
<keyword evidence="2" id="KW-0963">Cytoplasm</keyword>
<dbReference type="InterPro" id="IPR051476">
    <property type="entry name" value="Bac_ResReg_Asp_Phosphatase"/>
</dbReference>
<dbReference type="EMBL" id="MU156359">
    <property type="protein sequence ID" value="KAF9470055.1"/>
    <property type="molecule type" value="Genomic_DNA"/>
</dbReference>
<dbReference type="Pfam" id="PF13424">
    <property type="entry name" value="TPR_12"/>
    <property type="match status" value="1"/>
</dbReference>
<evidence type="ECO:0000313" key="8">
    <source>
        <dbReference type="Proteomes" id="UP000807469"/>
    </source>
</evidence>
<evidence type="ECO:0000256" key="3">
    <source>
        <dbReference type="ARBA" id="ARBA00022737"/>
    </source>
</evidence>
<comment type="caution">
    <text evidence="7">The sequence shown here is derived from an EMBL/GenBank/DDBJ whole genome shotgun (WGS) entry which is preliminary data.</text>
</comment>
<feature type="repeat" description="TPR" evidence="6">
    <location>
        <begin position="152"/>
        <end position="185"/>
    </location>
</feature>
<dbReference type="PANTHER" id="PTHR46630">
    <property type="entry name" value="TETRATRICOPEPTIDE REPEAT PROTEIN 29"/>
    <property type="match status" value="1"/>
</dbReference>
<dbReference type="Gene3D" id="1.25.40.10">
    <property type="entry name" value="Tetratricopeptide repeat domain"/>
    <property type="match status" value="3"/>
</dbReference>
<dbReference type="InterPro" id="IPR011990">
    <property type="entry name" value="TPR-like_helical_dom_sf"/>
</dbReference>